<evidence type="ECO:0000256" key="6">
    <source>
        <dbReference type="ARBA" id="ARBA00023136"/>
    </source>
</evidence>
<evidence type="ECO:0000313" key="10">
    <source>
        <dbReference type="Proteomes" id="UP000516160"/>
    </source>
</evidence>
<protein>
    <submittedName>
        <fullName evidence="9">MFS transporter</fullName>
    </submittedName>
</protein>
<dbReference type="PANTHER" id="PTHR43266:SF9">
    <property type="entry name" value="PERMEASE, MAJOR FACILITATOR SUPERFAMILY-RELATED"/>
    <property type="match status" value="1"/>
</dbReference>
<keyword evidence="2" id="KW-0813">Transport</keyword>
<dbReference type="KEGG" id="acae:HYG86_09920"/>
<dbReference type="AlphaFoldDB" id="A0A7G9W8P6"/>
<keyword evidence="3" id="KW-1003">Cell membrane</keyword>
<feature type="transmembrane region" description="Helical" evidence="7">
    <location>
        <begin position="274"/>
        <end position="295"/>
    </location>
</feature>
<evidence type="ECO:0000259" key="8">
    <source>
        <dbReference type="PROSITE" id="PS50850"/>
    </source>
</evidence>
<evidence type="ECO:0000256" key="4">
    <source>
        <dbReference type="ARBA" id="ARBA00022692"/>
    </source>
</evidence>
<dbReference type="GO" id="GO:0005886">
    <property type="term" value="C:plasma membrane"/>
    <property type="evidence" value="ECO:0007669"/>
    <property type="project" value="UniProtKB-SubCell"/>
</dbReference>
<feature type="transmembrane region" description="Helical" evidence="7">
    <location>
        <begin position="329"/>
        <end position="356"/>
    </location>
</feature>
<feature type="transmembrane region" description="Helical" evidence="7">
    <location>
        <begin position="368"/>
        <end position="387"/>
    </location>
</feature>
<keyword evidence="5 7" id="KW-1133">Transmembrane helix</keyword>
<feature type="transmembrane region" description="Helical" evidence="7">
    <location>
        <begin position="239"/>
        <end position="262"/>
    </location>
</feature>
<feature type="transmembrane region" description="Helical" evidence="7">
    <location>
        <begin position="114"/>
        <end position="133"/>
    </location>
</feature>
<dbReference type="SUPFAM" id="SSF103473">
    <property type="entry name" value="MFS general substrate transporter"/>
    <property type="match status" value="1"/>
</dbReference>
<dbReference type="RefSeq" id="WP_213165422.1">
    <property type="nucleotide sequence ID" value="NZ_CP058559.1"/>
</dbReference>
<gene>
    <name evidence="9" type="ORF">HYG86_09920</name>
</gene>
<feature type="transmembrane region" description="Helical" evidence="7">
    <location>
        <begin position="181"/>
        <end position="200"/>
    </location>
</feature>
<reference evidence="9 10" key="1">
    <citation type="submission" date="2020-07" db="EMBL/GenBank/DDBJ databases">
        <title>Alkalicella. sp. LB2 genome.</title>
        <authorList>
            <person name="Postec A."/>
            <person name="Quemeneur M."/>
        </authorList>
    </citation>
    <scope>NUCLEOTIDE SEQUENCE [LARGE SCALE GENOMIC DNA]</scope>
    <source>
        <strain evidence="9 10">LB2</strain>
    </source>
</reference>
<dbReference type="InterPro" id="IPR020846">
    <property type="entry name" value="MFS_dom"/>
</dbReference>
<name>A0A7G9W8P6_ALKCA</name>
<dbReference type="Proteomes" id="UP000516160">
    <property type="component" value="Chromosome"/>
</dbReference>
<proteinExistence type="predicted"/>
<evidence type="ECO:0000313" key="9">
    <source>
        <dbReference type="EMBL" id="QNO15058.1"/>
    </source>
</evidence>
<keyword evidence="4 7" id="KW-0812">Transmembrane</keyword>
<evidence type="ECO:0000256" key="1">
    <source>
        <dbReference type="ARBA" id="ARBA00004651"/>
    </source>
</evidence>
<accession>A0A7G9W8P6</accession>
<dbReference type="Pfam" id="PF07690">
    <property type="entry name" value="MFS_1"/>
    <property type="match status" value="1"/>
</dbReference>
<evidence type="ECO:0000256" key="7">
    <source>
        <dbReference type="SAM" id="Phobius"/>
    </source>
</evidence>
<feature type="transmembrane region" description="Helical" evidence="7">
    <location>
        <begin position="302"/>
        <end position="323"/>
    </location>
</feature>
<dbReference type="InterPro" id="IPR011701">
    <property type="entry name" value="MFS"/>
</dbReference>
<feature type="transmembrane region" description="Helical" evidence="7">
    <location>
        <begin position="57"/>
        <end position="78"/>
    </location>
</feature>
<dbReference type="PROSITE" id="PS50850">
    <property type="entry name" value="MFS"/>
    <property type="match status" value="1"/>
</dbReference>
<dbReference type="Gene3D" id="1.20.1250.20">
    <property type="entry name" value="MFS general substrate transporter like domains"/>
    <property type="match status" value="1"/>
</dbReference>
<feature type="transmembrane region" description="Helical" evidence="7">
    <location>
        <begin position="399"/>
        <end position="416"/>
    </location>
</feature>
<evidence type="ECO:0000256" key="2">
    <source>
        <dbReference type="ARBA" id="ARBA00022448"/>
    </source>
</evidence>
<comment type="subcellular location">
    <subcellularLocation>
        <location evidence="1">Cell membrane</location>
        <topology evidence="1">Multi-pass membrane protein</topology>
    </subcellularLocation>
</comment>
<keyword evidence="6 7" id="KW-0472">Membrane</keyword>
<dbReference type="CDD" id="cd06173">
    <property type="entry name" value="MFS_MefA_like"/>
    <property type="match status" value="1"/>
</dbReference>
<dbReference type="PANTHER" id="PTHR43266">
    <property type="entry name" value="MACROLIDE-EFFLUX PROTEIN"/>
    <property type="match status" value="1"/>
</dbReference>
<feature type="transmembrane region" description="Helical" evidence="7">
    <location>
        <begin position="25"/>
        <end position="51"/>
    </location>
</feature>
<organism evidence="9 10">
    <name type="scientific">Alkalicella caledoniensis</name>
    <dbReference type="NCBI Taxonomy" id="2731377"/>
    <lineage>
        <taxon>Bacteria</taxon>
        <taxon>Bacillati</taxon>
        <taxon>Bacillota</taxon>
        <taxon>Clostridia</taxon>
        <taxon>Eubacteriales</taxon>
        <taxon>Proteinivoracaceae</taxon>
        <taxon>Alkalicella</taxon>
    </lineage>
</organism>
<evidence type="ECO:0000256" key="3">
    <source>
        <dbReference type="ARBA" id="ARBA00022475"/>
    </source>
</evidence>
<dbReference type="GO" id="GO:0022857">
    <property type="term" value="F:transmembrane transporter activity"/>
    <property type="evidence" value="ECO:0007669"/>
    <property type="project" value="InterPro"/>
</dbReference>
<sequence length="424" mass="46170">MENLKNEFLVKGKSTHRVKLFKKDFILLVIGQIISLFGNAILRLALPLYILDKSGSAALFGIISASAFLPMVIISPIGGILADRINKQRIMVALDLFTAALTLGAIILNSLFNTVILVVIMLMMLYSIQAAYNPSVQASLPLLFQKEQLVSANAVVNLITSLSSLLGPVIGGILYGTYGLSYVLVVSCVCFAFSAVLELFMRIPHTPRKDGGSIWSIVKNDMKHSSYFILKEKPIMTRVIMLVFFFNMFLSSMIIIGLPVIITQILGMSSQLYGASQGVLASGGLIGGVAAGLFGKRLKIKYAYLLMLACSLATIPMGIALMLQVSPLASYFVIVIMGALIMINSTLFNIQMLVFVQGNTPVEIVGKVISFLMAIVTSAQPIGQAIYGMLYQQFYTEPWLVVLGTSLIATVISFFSKRIFSRIN</sequence>
<dbReference type="EMBL" id="CP058559">
    <property type="protein sequence ID" value="QNO15058.1"/>
    <property type="molecule type" value="Genomic_DNA"/>
</dbReference>
<evidence type="ECO:0000256" key="5">
    <source>
        <dbReference type="ARBA" id="ARBA00022989"/>
    </source>
</evidence>
<keyword evidence="10" id="KW-1185">Reference proteome</keyword>
<feature type="domain" description="Major facilitator superfamily (MFS) profile" evidence="8">
    <location>
        <begin position="24"/>
        <end position="421"/>
    </location>
</feature>
<dbReference type="InterPro" id="IPR036259">
    <property type="entry name" value="MFS_trans_sf"/>
</dbReference>